<reference evidence="1" key="1">
    <citation type="submission" date="2021-02" db="EMBL/GenBank/DDBJ databases">
        <authorList>
            <person name="Dougan E. K."/>
            <person name="Rhodes N."/>
            <person name="Thang M."/>
            <person name="Chan C."/>
        </authorList>
    </citation>
    <scope>NUCLEOTIDE SEQUENCE</scope>
</reference>
<accession>A0A812S9R8</accession>
<dbReference type="AlphaFoldDB" id="A0A812S9R8"/>
<gene>
    <name evidence="1" type="ORF">SNAT2548_LOCUS26070</name>
</gene>
<dbReference type="EMBL" id="CAJNDS010002416">
    <property type="protein sequence ID" value="CAE7466629.1"/>
    <property type="molecule type" value="Genomic_DNA"/>
</dbReference>
<proteinExistence type="predicted"/>
<evidence type="ECO:0000313" key="2">
    <source>
        <dbReference type="Proteomes" id="UP000604046"/>
    </source>
</evidence>
<evidence type="ECO:0000313" key="1">
    <source>
        <dbReference type="EMBL" id="CAE7466629.1"/>
    </source>
</evidence>
<dbReference type="OrthoDB" id="444458at2759"/>
<name>A0A812S9R8_9DINO</name>
<sequence>MIHTCNLCNRNHCRNHNCQNRGSEDFLLHGPPDFVVRVFLATFATRQFNDQMCDNGDGNEQQLARAANCDDELGMDETRHYRLKVSKWIKGSLMCLQDPLFWFMMFAANMAREPVRHMFGILSSYSAQISARVRAPNASTGECAELPIVNFVTRRLDEINREFAALRAKVPDWTHATLQVLRTMICWNEETALQSHAMEAIAVKLVLLNHASFKRRVYSLFSKKLA</sequence>
<protein>
    <submittedName>
        <fullName evidence="1">Uncharacterized protein</fullName>
    </submittedName>
</protein>
<comment type="caution">
    <text evidence="1">The sequence shown here is derived from an EMBL/GenBank/DDBJ whole genome shotgun (WGS) entry which is preliminary data.</text>
</comment>
<organism evidence="1 2">
    <name type="scientific">Symbiodinium natans</name>
    <dbReference type="NCBI Taxonomy" id="878477"/>
    <lineage>
        <taxon>Eukaryota</taxon>
        <taxon>Sar</taxon>
        <taxon>Alveolata</taxon>
        <taxon>Dinophyceae</taxon>
        <taxon>Suessiales</taxon>
        <taxon>Symbiodiniaceae</taxon>
        <taxon>Symbiodinium</taxon>
    </lineage>
</organism>
<keyword evidence="2" id="KW-1185">Reference proteome</keyword>
<dbReference type="Proteomes" id="UP000604046">
    <property type="component" value="Unassembled WGS sequence"/>
</dbReference>